<protein>
    <recommendedName>
        <fullName evidence="7">Polysaccharide chain length determinant N-terminal domain-containing protein</fullName>
    </recommendedName>
</protein>
<dbReference type="Pfam" id="PF02706">
    <property type="entry name" value="Wzz"/>
    <property type="match status" value="1"/>
</dbReference>
<reference evidence="8" key="1">
    <citation type="journal article" date="2013" name="Environ. Microbiol.">
        <title>Microbiota from the distal guts of lean and obese adolescents exhibit partial functional redundancy besides clear differences in community structure.</title>
        <authorList>
            <person name="Ferrer M."/>
            <person name="Ruiz A."/>
            <person name="Lanza F."/>
            <person name="Haange S.B."/>
            <person name="Oberbach A."/>
            <person name="Till H."/>
            <person name="Bargiela R."/>
            <person name="Campoy C."/>
            <person name="Segura M.T."/>
            <person name="Richter M."/>
            <person name="von Bergen M."/>
            <person name="Seifert J."/>
            <person name="Suarez A."/>
        </authorList>
    </citation>
    <scope>NUCLEOTIDE SEQUENCE</scope>
</reference>
<evidence type="ECO:0000256" key="5">
    <source>
        <dbReference type="ARBA" id="ARBA00023136"/>
    </source>
</evidence>
<evidence type="ECO:0000256" key="4">
    <source>
        <dbReference type="ARBA" id="ARBA00022989"/>
    </source>
</evidence>
<feature type="transmembrane region" description="Helical" evidence="6">
    <location>
        <begin position="27"/>
        <end position="46"/>
    </location>
</feature>
<evidence type="ECO:0000256" key="2">
    <source>
        <dbReference type="ARBA" id="ARBA00022475"/>
    </source>
</evidence>
<evidence type="ECO:0000256" key="3">
    <source>
        <dbReference type="ARBA" id="ARBA00022692"/>
    </source>
</evidence>
<comment type="subcellular location">
    <subcellularLocation>
        <location evidence="1">Cell membrane</location>
        <topology evidence="1">Multi-pass membrane protein</topology>
    </subcellularLocation>
</comment>
<keyword evidence="2" id="KW-1003">Cell membrane</keyword>
<dbReference type="AlphaFoldDB" id="K1U5M3"/>
<evidence type="ECO:0000256" key="1">
    <source>
        <dbReference type="ARBA" id="ARBA00004651"/>
    </source>
</evidence>
<dbReference type="InterPro" id="IPR003856">
    <property type="entry name" value="LPS_length_determ_N"/>
</dbReference>
<dbReference type="EMBL" id="AJWZ01000208">
    <property type="protein sequence ID" value="EKC77558.1"/>
    <property type="molecule type" value="Genomic_DNA"/>
</dbReference>
<evidence type="ECO:0000259" key="7">
    <source>
        <dbReference type="Pfam" id="PF02706"/>
    </source>
</evidence>
<keyword evidence="4 6" id="KW-1133">Transmembrane helix</keyword>
<name>K1U5M3_9ZZZZ</name>
<evidence type="ECO:0000313" key="8">
    <source>
        <dbReference type="EMBL" id="EKC77558.1"/>
    </source>
</evidence>
<keyword evidence="5 6" id="KW-0472">Membrane</keyword>
<organism evidence="8">
    <name type="scientific">human gut metagenome</name>
    <dbReference type="NCBI Taxonomy" id="408170"/>
    <lineage>
        <taxon>unclassified sequences</taxon>
        <taxon>metagenomes</taxon>
        <taxon>organismal metagenomes</taxon>
    </lineage>
</organism>
<comment type="caution">
    <text evidence="8">The sequence shown here is derived from an EMBL/GenBank/DDBJ whole genome shotgun (WGS) entry which is preliminary data.</text>
</comment>
<evidence type="ECO:0000256" key="6">
    <source>
        <dbReference type="SAM" id="Phobius"/>
    </source>
</evidence>
<proteinExistence type="predicted"/>
<keyword evidence="3 6" id="KW-0812">Transmembrane</keyword>
<gene>
    <name evidence="8" type="ORF">OBE_00294</name>
</gene>
<sequence length="78" mass="8460">MVEQRHNKEIEVDLVDILYKIISIRKILYKAAGIGLLIGLIVAFSIPKQYTVRVTLSPEMGNSKGNSGLAGLASSFLG</sequence>
<dbReference type="GO" id="GO:0005886">
    <property type="term" value="C:plasma membrane"/>
    <property type="evidence" value="ECO:0007669"/>
    <property type="project" value="UniProtKB-SubCell"/>
</dbReference>
<accession>K1U5M3</accession>
<feature type="domain" description="Polysaccharide chain length determinant N-terminal" evidence="7">
    <location>
        <begin position="11"/>
        <end position="69"/>
    </location>
</feature>